<proteinExistence type="predicted"/>
<dbReference type="EMBL" id="CDMZ01005909">
    <property type="protein sequence ID" value="CEM55780.1"/>
    <property type="molecule type" value="Genomic_DNA"/>
</dbReference>
<evidence type="ECO:0000259" key="2">
    <source>
        <dbReference type="PROSITE" id="PS50020"/>
    </source>
</evidence>
<feature type="compositionally biased region" description="Gly residues" evidence="1">
    <location>
        <begin position="1263"/>
        <end position="1272"/>
    </location>
</feature>
<feature type="compositionally biased region" description="Basic and acidic residues" evidence="1">
    <location>
        <begin position="250"/>
        <end position="261"/>
    </location>
</feature>
<feature type="compositionally biased region" description="Basic and acidic residues" evidence="1">
    <location>
        <begin position="1300"/>
        <end position="1320"/>
    </location>
</feature>
<dbReference type="PROSITE" id="PS01159">
    <property type="entry name" value="WW_DOMAIN_1"/>
    <property type="match status" value="1"/>
</dbReference>
<feature type="compositionally biased region" description="Low complexity" evidence="1">
    <location>
        <begin position="794"/>
        <end position="805"/>
    </location>
</feature>
<accession>A0A0G4IEU5</accession>
<feature type="region of interest" description="Disordered" evidence="1">
    <location>
        <begin position="645"/>
        <end position="681"/>
    </location>
</feature>
<feature type="compositionally biased region" description="Polar residues" evidence="1">
    <location>
        <begin position="1103"/>
        <end position="1126"/>
    </location>
</feature>
<feature type="compositionally biased region" description="Polar residues" evidence="1">
    <location>
        <begin position="1000"/>
        <end position="1023"/>
    </location>
</feature>
<dbReference type="VEuPathDB" id="CryptoDB:Cvel_2438"/>
<feature type="region of interest" description="Disordered" evidence="1">
    <location>
        <begin position="1000"/>
        <end position="1325"/>
    </location>
</feature>
<feature type="compositionally biased region" description="Low complexity" evidence="1">
    <location>
        <begin position="758"/>
        <end position="769"/>
    </location>
</feature>
<feature type="compositionally biased region" description="Basic and acidic residues" evidence="1">
    <location>
        <begin position="1242"/>
        <end position="1256"/>
    </location>
</feature>
<feature type="compositionally biased region" description="Basic and acidic residues" evidence="1">
    <location>
        <begin position="770"/>
        <end position="793"/>
    </location>
</feature>
<feature type="compositionally biased region" description="Basic and acidic residues" evidence="1">
    <location>
        <begin position="824"/>
        <end position="833"/>
    </location>
</feature>
<feature type="compositionally biased region" description="Basic and acidic residues" evidence="1">
    <location>
        <begin position="1280"/>
        <end position="1292"/>
    </location>
</feature>
<dbReference type="InterPro" id="IPR036020">
    <property type="entry name" value="WW_dom_sf"/>
</dbReference>
<dbReference type="CDD" id="cd00201">
    <property type="entry name" value="WW"/>
    <property type="match status" value="1"/>
</dbReference>
<evidence type="ECO:0000313" key="3">
    <source>
        <dbReference type="EMBL" id="CEM55780.1"/>
    </source>
</evidence>
<feature type="compositionally biased region" description="Basic and acidic residues" evidence="1">
    <location>
        <begin position="1162"/>
        <end position="1171"/>
    </location>
</feature>
<organism evidence="3">
    <name type="scientific">Chromera velia CCMP2878</name>
    <dbReference type="NCBI Taxonomy" id="1169474"/>
    <lineage>
        <taxon>Eukaryota</taxon>
        <taxon>Sar</taxon>
        <taxon>Alveolata</taxon>
        <taxon>Colpodellida</taxon>
        <taxon>Chromeraceae</taxon>
        <taxon>Chromera</taxon>
    </lineage>
</organism>
<sequence>MKPTTRQFLEYVEFVVGVKLDGPGHITMRFACDPATEYREGKYGEYSDHRMIKFIDQPPRGKGLLGLVEGRIHHSRTHIAALMAEFEKMWGPLPKSMWAHVARGASITRNATFSKAISMTPYKKATGKKPDRWLMVGDPSIFKIIDSGIELPGSLIMWLYPLNSHTAVVVKKNPHTDVWKTLNTYLVCVKPLQSGSVKLWSPAGKQKKACLLSPPSHPIVERIDIQGENGEGVQVGAEEKAEMGGQGDENPSRLPEHHAVEQPEVSRPTRFIGVLIAGVSGTRIPMLVAGKSFKKSLPISGMERTANRKWRFTGLGARQVIKAEVLRYFTIEDRKIIPPSVEVEIDLLPQVRECEEEASPASEGDDDVMEKLFGDKRLDEEKNQMLLDMGVGAPVGEVFLVNASPIEVLNDFKRGSIQIPATQEEVARGDFNIAICDEWLRNIIEDKNRQRAGVVIPKWIPKAPDLNPYPDISDADYEEIKAAARAIQPGQICMVEKGLYGMPCSRNLFDGKMQWVQKSRGFKRVESGVTVQRPNLVEGMPPQPAKALQVTWVDDLLDAASRQTVSDKIRFLKGVLDWGHLKVYDERDRIKYAGLDISFTTDQTELYKKAQRRLIEYCRNIRGDMATLYGLYPPLQVPPWRVPDLSPAERRPHREKPWRENMKMPEGGDPNLPPHPVDHAPSGGVHVHNHYMVARVSDLCRLAAARAGSADAPTGPTGKPALSPLTEIVWAKPFVEACQRSTAGVGEEKEKAGGRCVAGAPQQAALPAPGDRHEEYGENREGARVERREDRSASSRAGPLPSSSRRTPREDREEDEHAVEEEREAVTRERRETGEEEEKETRASPPILHQSRVAAGDHLGPPVQPVERRDSERVMSAKIETTPNAARQQFDFYSPSTDLQDHPQDLHVPLPLPQNAEVLARFRLDKGLPMIPTQAETDAAAEDVALYLPHLFERAEAVAEAQARIQRDTELAERMNRNTMSNLPFQYGNDDMIDPSGILQEQQTSADPTSTSNEMSTSLSLSQDPFIPSSHHQHQKNNTGGRRHTDMDMRGRKAQRPKRFSQGVGGHAETENIRPPVARPISAGPSEALTLSPKDCSHPQRLPPNQNASPHSPTSSRPQSRRGTATSVSANRSRRGGSSPSHSRTPTSVDKIQPPSTPVAPEKVEVNREGSKQIVRRKTFHVGGGPRSSLKQASSREGLGRPSLSGKRRPSMGARGGQRSVSVSPSPSLSLSFNLPGVQRRANTEGSRKFTEDSNSVRRRGSRGGNRSGGESGTIFLSRITEKDKDKDEIRSQKSLGTEKASKKSEGMSNRKTEALEKRGPPPRFDWFAEAGKGIPPRNWMDVKEYASHLGLNTKTETGERCLLSALSPVLSSDLPLPWNARVDDRGLVFFFHPGFSKTQWTHPLEGFFERLVEVLQRRKGKEGGDGGEGKGQQREGDPEILQEFEKILLESLRRDTVLRLFGRWRGPFPAPLDSASCTAEAGGEEPTCKPCLFWSLVEDGEEVSGVSARWDDPLESACVHLTLRLGMLAHLWREFARSEDEQPFPIPEAEWVSTAEKSVRCVLIKEKESKSQRNSTSSSREGRTGGTAGGRPQSSTGTRLKDKGVSGSAAVLRIDSGSIASFSPKNNR</sequence>
<feature type="compositionally biased region" description="Acidic residues" evidence="1">
    <location>
        <begin position="812"/>
        <end position="823"/>
    </location>
</feature>
<evidence type="ECO:0000256" key="1">
    <source>
        <dbReference type="SAM" id="MobiDB-lite"/>
    </source>
</evidence>
<feature type="compositionally biased region" description="Basic and acidic residues" evidence="1">
    <location>
        <begin position="647"/>
        <end position="663"/>
    </location>
</feature>
<protein>
    <recommendedName>
        <fullName evidence="2">WW domain-containing protein</fullName>
    </recommendedName>
</protein>
<reference evidence="3" key="1">
    <citation type="submission" date="2014-11" db="EMBL/GenBank/DDBJ databases">
        <authorList>
            <person name="Otto D Thomas"/>
            <person name="Naeem Raeece"/>
        </authorList>
    </citation>
    <scope>NUCLEOTIDE SEQUENCE</scope>
</reference>
<dbReference type="SUPFAM" id="SSF51045">
    <property type="entry name" value="WW domain"/>
    <property type="match status" value="1"/>
</dbReference>
<name>A0A0G4IEU5_9ALVE</name>
<feature type="region of interest" description="Disordered" evidence="1">
    <location>
        <begin position="240"/>
        <end position="263"/>
    </location>
</feature>
<feature type="region of interest" description="Disordered" evidence="1">
    <location>
        <begin position="1568"/>
        <end position="1609"/>
    </location>
</feature>
<dbReference type="InterPro" id="IPR001202">
    <property type="entry name" value="WW_dom"/>
</dbReference>
<feature type="domain" description="WW" evidence="2">
    <location>
        <begin position="1373"/>
        <end position="1406"/>
    </location>
</feature>
<feature type="compositionally biased region" description="Low complexity" evidence="1">
    <location>
        <begin position="1127"/>
        <end position="1149"/>
    </location>
</feature>
<dbReference type="PROSITE" id="PS50020">
    <property type="entry name" value="WW_DOMAIN_2"/>
    <property type="match status" value="1"/>
</dbReference>
<gene>
    <name evidence="3" type="ORF">Cvel_2438</name>
</gene>
<feature type="compositionally biased region" description="Low complexity" evidence="1">
    <location>
        <begin position="1220"/>
        <end position="1232"/>
    </location>
</feature>
<feature type="region of interest" description="Disordered" evidence="1">
    <location>
        <begin position="745"/>
        <end position="871"/>
    </location>
</feature>